<accession>A0A8T7M958</accession>
<dbReference type="EMBL" id="CP128400">
    <property type="protein sequence ID" value="WJW68590.1"/>
    <property type="molecule type" value="Genomic_DNA"/>
</dbReference>
<evidence type="ECO:0000313" key="5">
    <source>
        <dbReference type="Proteomes" id="UP001431572"/>
    </source>
</evidence>
<dbReference type="GO" id="GO:0004497">
    <property type="term" value="F:monooxygenase activity"/>
    <property type="evidence" value="ECO:0007669"/>
    <property type="project" value="UniProtKB-KW"/>
</dbReference>
<dbReference type="Proteomes" id="UP000521676">
    <property type="component" value="Unassembled WGS sequence"/>
</dbReference>
<dbReference type="RefSeq" id="WP_341470495.1">
    <property type="nucleotide sequence ID" value="NZ_CP128400.1"/>
</dbReference>
<keyword evidence="2" id="KW-0503">Monooxygenase</keyword>
<dbReference type="EMBL" id="JACATZ010000003">
    <property type="protein sequence ID" value="NWJ48660.1"/>
    <property type="molecule type" value="Genomic_DNA"/>
</dbReference>
<dbReference type="Proteomes" id="UP001431572">
    <property type="component" value="Chromosome 2"/>
</dbReference>
<dbReference type="InterPro" id="IPR011008">
    <property type="entry name" value="Dimeric_a/b-barrel"/>
</dbReference>
<dbReference type="Gene3D" id="3.30.70.100">
    <property type="match status" value="1"/>
</dbReference>
<reference evidence="3" key="2">
    <citation type="journal article" date="2024" name="Nature">
        <title>Anoxygenic phototroph of the Chloroflexota uses a type I reaction centre.</title>
        <authorList>
            <person name="Tsuji J.M."/>
            <person name="Shaw N.A."/>
            <person name="Nagashima S."/>
            <person name="Venkiteswaran J.J."/>
            <person name="Schiff S.L."/>
            <person name="Watanabe T."/>
            <person name="Fukui M."/>
            <person name="Hanada S."/>
            <person name="Tank M."/>
            <person name="Neufeld J.D."/>
        </authorList>
    </citation>
    <scope>NUCLEOTIDE SEQUENCE</scope>
    <source>
        <strain evidence="3">L227-S17</strain>
    </source>
</reference>
<evidence type="ECO:0000313" key="3">
    <source>
        <dbReference type="EMBL" id="WJW68590.1"/>
    </source>
</evidence>
<evidence type="ECO:0000313" key="4">
    <source>
        <dbReference type="Proteomes" id="UP000521676"/>
    </source>
</evidence>
<dbReference type="InterPro" id="IPR007138">
    <property type="entry name" value="ABM_dom"/>
</dbReference>
<keyword evidence="2" id="KW-0560">Oxidoreductase</keyword>
<proteinExistence type="predicted"/>
<gene>
    <name evidence="2" type="ORF">HXX08_22600</name>
    <name evidence="3" type="ORF">OZ401_004204</name>
</gene>
<evidence type="ECO:0000313" key="2">
    <source>
        <dbReference type="EMBL" id="NWJ48660.1"/>
    </source>
</evidence>
<name>A0A8T7M958_9CHLR</name>
<protein>
    <submittedName>
        <fullName evidence="2">Antibiotic biosynthesis monooxygenase</fullName>
    </submittedName>
</protein>
<dbReference type="PROSITE" id="PS51725">
    <property type="entry name" value="ABM"/>
    <property type="match status" value="1"/>
</dbReference>
<reference evidence="2 4" key="1">
    <citation type="submission" date="2020-06" db="EMBL/GenBank/DDBJ databases">
        <title>Anoxygenic phototrophic Chloroflexota member uses a Type I reaction center.</title>
        <authorList>
            <person name="Tsuji J.M."/>
            <person name="Shaw N.A."/>
            <person name="Nagashima S."/>
            <person name="Venkiteswaran J."/>
            <person name="Schiff S.L."/>
            <person name="Hanada S."/>
            <person name="Tank M."/>
            <person name="Neufeld J.D."/>
        </authorList>
    </citation>
    <scope>NUCLEOTIDE SEQUENCE [LARGE SCALE GENOMIC DNA]</scope>
    <source>
        <strain evidence="2">L227-S17</strain>
    </source>
</reference>
<feature type="domain" description="ABM" evidence="1">
    <location>
        <begin position="2"/>
        <end position="91"/>
    </location>
</feature>
<dbReference type="Pfam" id="PF03992">
    <property type="entry name" value="ABM"/>
    <property type="match status" value="1"/>
</dbReference>
<sequence>MFTRALNTQIDPANSDKVMKIWREHITLILKRQKGFVRGYALTNSTTGKGLIISIWESEEDATYYEKSGDFEAAISPIRQYFITPPYIDYFDEENIV</sequence>
<dbReference type="SUPFAM" id="SSF54909">
    <property type="entry name" value="Dimeric alpha+beta barrel"/>
    <property type="match status" value="1"/>
</dbReference>
<organism evidence="2 4">
    <name type="scientific">Candidatus Chlorohelix allophototropha</name>
    <dbReference type="NCBI Taxonomy" id="3003348"/>
    <lineage>
        <taxon>Bacteria</taxon>
        <taxon>Bacillati</taxon>
        <taxon>Chloroflexota</taxon>
        <taxon>Chloroflexia</taxon>
        <taxon>Candidatus Chloroheliales</taxon>
        <taxon>Candidatus Chloroheliaceae</taxon>
        <taxon>Candidatus Chlorohelix</taxon>
    </lineage>
</organism>
<evidence type="ECO:0000259" key="1">
    <source>
        <dbReference type="PROSITE" id="PS51725"/>
    </source>
</evidence>
<keyword evidence="5" id="KW-1185">Reference proteome</keyword>
<dbReference type="AlphaFoldDB" id="A0A8T7M958"/>